<evidence type="ECO:0000256" key="3">
    <source>
        <dbReference type="ARBA" id="ARBA00022989"/>
    </source>
</evidence>
<dbReference type="PANTHER" id="PTHR11132">
    <property type="entry name" value="SOLUTE CARRIER FAMILY 35"/>
    <property type="match status" value="1"/>
</dbReference>
<keyword evidence="2 5" id="KW-0812">Transmembrane</keyword>
<keyword evidence="8" id="KW-1185">Reference proteome</keyword>
<evidence type="ECO:0000259" key="6">
    <source>
        <dbReference type="Pfam" id="PF03151"/>
    </source>
</evidence>
<dbReference type="Proteomes" id="UP000006906">
    <property type="component" value="Unassembled WGS sequence"/>
</dbReference>
<dbReference type="Gramene" id="PNW69844">
    <property type="protein sequence ID" value="PNW69844"/>
    <property type="gene ID" value="CHLRE_18g748947v5"/>
</dbReference>
<evidence type="ECO:0000256" key="2">
    <source>
        <dbReference type="ARBA" id="ARBA00022692"/>
    </source>
</evidence>
<dbReference type="Pfam" id="PF03151">
    <property type="entry name" value="TPT"/>
    <property type="match status" value="1"/>
</dbReference>
<accession>A0A2K3CNI4</accession>
<dbReference type="AlphaFoldDB" id="A0A2K3CNI4"/>
<feature type="transmembrane region" description="Helical" evidence="5">
    <location>
        <begin position="150"/>
        <end position="173"/>
    </location>
</feature>
<gene>
    <name evidence="7" type="ORF">CHLRE_18g748947v5</name>
</gene>
<dbReference type="InterPro" id="IPR004853">
    <property type="entry name" value="Sugar_P_trans_dom"/>
</dbReference>
<evidence type="ECO:0000313" key="7">
    <source>
        <dbReference type="EMBL" id="PNW69844.1"/>
    </source>
</evidence>
<dbReference type="InterPro" id="IPR050186">
    <property type="entry name" value="TPT_transporter"/>
</dbReference>
<organism evidence="7 8">
    <name type="scientific">Chlamydomonas reinhardtii</name>
    <name type="common">Chlamydomonas smithii</name>
    <dbReference type="NCBI Taxonomy" id="3055"/>
    <lineage>
        <taxon>Eukaryota</taxon>
        <taxon>Viridiplantae</taxon>
        <taxon>Chlorophyta</taxon>
        <taxon>core chlorophytes</taxon>
        <taxon>Chlorophyceae</taxon>
        <taxon>CS clade</taxon>
        <taxon>Chlamydomonadales</taxon>
        <taxon>Chlamydomonadaceae</taxon>
        <taxon>Chlamydomonas</taxon>
    </lineage>
</organism>
<comment type="subcellular location">
    <subcellularLocation>
        <location evidence="1">Membrane</location>
        <topology evidence="1">Multi-pass membrane protein</topology>
    </subcellularLocation>
</comment>
<feature type="transmembrane region" description="Helical" evidence="5">
    <location>
        <begin position="74"/>
        <end position="94"/>
    </location>
</feature>
<dbReference type="InParanoid" id="A0A2K3CNI4"/>
<dbReference type="GO" id="GO:0005338">
    <property type="term" value="F:nucleotide-sugar transmembrane transporter activity"/>
    <property type="evidence" value="ECO:0000318"/>
    <property type="project" value="GO_Central"/>
</dbReference>
<feature type="transmembrane region" description="Helical" evidence="5">
    <location>
        <begin position="36"/>
        <end position="62"/>
    </location>
</feature>
<dbReference type="OrthoDB" id="5547497at2759"/>
<dbReference type="GO" id="GO:0015297">
    <property type="term" value="F:antiporter activity"/>
    <property type="evidence" value="ECO:0000318"/>
    <property type="project" value="GO_Central"/>
</dbReference>
<dbReference type="SUPFAM" id="SSF103481">
    <property type="entry name" value="Multidrug resistance efflux transporter EmrE"/>
    <property type="match status" value="1"/>
</dbReference>
<dbReference type="PaxDb" id="3055-EDP01863"/>
<dbReference type="GO" id="GO:0005794">
    <property type="term" value="C:Golgi apparatus"/>
    <property type="evidence" value="ECO:0000318"/>
    <property type="project" value="GO_Central"/>
</dbReference>
<keyword evidence="3 5" id="KW-1133">Transmembrane helix</keyword>
<evidence type="ECO:0000256" key="1">
    <source>
        <dbReference type="ARBA" id="ARBA00004141"/>
    </source>
</evidence>
<dbReference type="GeneID" id="5720796"/>
<dbReference type="EMBL" id="KZ454945">
    <property type="protein sequence ID" value="PNW69844.1"/>
    <property type="molecule type" value="Genomic_DNA"/>
</dbReference>
<feature type="transmembrane region" description="Helical" evidence="5">
    <location>
        <begin position="282"/>
        <end position="300"/>
    </location>
</feature>
<evidence type="ECO:0000256" key="4">
    <source>
        <dbReference type="ARBA" id="ARBA00023136"/>
    </source>
</evidence>
<dbReference type="KEGG" id="cre:CHLRE_18g748947v5"/>
<evidence type="ECO:0000313" key="8">
    <source>
        <dbReference type="Proteomes" id="UP000006906"/>
    </source>
</evidence>
<dbReference type="GO" id="GO:0016020">
    <property type="term" value="C:membrane"/>
    <property type="evidence" value="ECO:0007669"/>
    <property type="project" value="UniProtKB-SubCell"/>
</dbReference>
<dbReference type="OMA" id="CMMEWII"/>
<dbReference type="GO" id="GO:0055085">
    <property type="term" value="P:transmembrane transport"/>
    <property type="evidence" value="ECO:0000318"/>
    <property type="project" value="GO_Central"/>
</dbReference>
<dbReference type="RefSeq" id="XP_042914258.1">
    <property type="nucleotide sequence ID" value="XM_043072807.1"/>
</dbReference>
<feature type="transmembrane region" description="Helical" evidence="5">
    <location>
        <begin position="215"/>
        <end position="237"/>
    </location>
</feature>
<protein>
    <recommendedName>
        <fullName evidence="6">Sugar phosphate transporter domain-containing protein</fullName>
    </recommendedName>
</protein>
<feature type="domain" description="Sugar phosphate transporter" evidence="6">
    <location>
        <begin position="20"/>
        <end position="293"/>
    </location>
</feature>
<sequence length="354" mass="36944">MRIAAIDVLAWVLNVASSVAIVFVNKWLMDPVRGHGFVFATCLSAAHFLATGAVCYTGELLGLVKTAEIPILQLMLYTAVASASIASVNLSLLYNSVGFYQISKLATIPVVAALEAVWCGRRFSTPTLMSMAAVAIGSGIVTISDVSLRFTGFVIAAISVVTAALQQIGVGALQRQNAVGPVETLAATAPVQGMCLAAFGPSIDYSLRRAWVFRYPFTVSTGGILALSCVVALLVNLSQFMCLGRFSAATFQVMSHTKTISVLLLGWAFMGDVMSPRKVVGVVVAVGGMVAYSHFASLPLPPGLADRPASGWGLADKRGGGSGAGAHPLDEEKAAAVVAGDERTRLLGGTDRKY</sequence>
<dbReference type="ExpressionAtlas" id="A0A2K3CNI4">
    <property type="expression patterns" value="baseline and differential"/>
</dbReference>
<name>A0A2K3CNI4_CHLRE</name>
<dbReference type="FunCoup" id="A0A2K3CNI4">
    <property type="interactions" value="1904"/>
</dbReference>
<dbReference type="InterPro" id="IPR037185">
    <property type="entry name" value="EmrE-like"/>
</dbReference>
<reference evidence="7 8" key="1">
    <citation type="journal article" date="2007" name="Science">
        <title>The Chlamydomonas genome reveals the evolution of key animal and plant functions.</title>
        <authorList>
            <person name="Merchant S.S."/>
            <person name="Prochnik S.E."/>
            <person name="Vallon O."/>
            <person name="Harris E.H."/>
            <person name="Karpowicz S.J."/>
            <person name="Witman G.B."/>
            <person name="Terry A."/>
            <person name="Salamov A."/>
            <person name="Fritz-Laylin L.K."/>
            <person name="Marechal-Drouard L."/>
            <person name="Marshall W.F."/>
            <person name="Qu L.H."/>
            <person name="Nelson D.R."/>
            <person name="Sanderfoot A.A."/>
            <person name="Spalding M.H."/>
            <person name="Kapitonov V.V."/>
            <person name="Ren Q."/>
            <person name="Ferris P."/>
            <person name="Lindquist E."/>
            <person name="Shapiro H."/>
            <person name="Lucas S.M."/>
            <person name="Grimwood J."/>
            <person name="Schmutz J."/>
            <person name="Cardol P."/>
            <person name="Cerutti H."/>
            <person name="Chanfreau G."/>
            <person name="Chen C.L."/>
            <person name="Cognat V."/>
            <person name="Croft M.T."/>
            <person name="Dent R."/>
            <person name="Dutcher S."/>
            <person name="Fernandez E."/>
            <person name="Fukuzawa H."/>
            <person name="Gonzalez-Ballester D."/>
            <person name="Gonzalez-Halphen D."/>
            <person name="Hallmann A."/>
            <person name="Hanikenne M."/>
            <person name="Hippler M."/>
            <person name="Inwood W."/>
            <person name="Jabbari K."/>
            <person name="Kalanon M."/>
            <person name="Kuras R."/>
            <person name="Lefebvre P.A."/>
            <person name="Lemaire S.D."/>
            <person name="Lobanov A.V."/>
            <person name="Lohr M."/>
            <person name="Manuell A."/>
            <person name="Meier I."/>
            <person name="Mets L."/>
            <person name="Mittag M."/>
            <person name="Mittelmeier T."/>
            <person name="Moroney J.V."/>
            <person name="Moseley J."/>
            <person name="Napoli C."/>
            <person name="Nedelcu A.M."/>
            <person name="Niyogi K."/>
            <person name="Novoselov S.V."/>
            <person name="Paulsen I.T."/>
            <person name="Pazour G."/>
            <person name="Purton S."/>
            <person name="Ral J.P."/>
            <person name="Riano-Pachon D.M."/>
            <person name="Riekhof W."/>
            <person name="Rymarquis L."/>
            <person name="Schroda M."/>
            <person name="Stern D."/>
            <person name="Umen J."/>
            <person name="Willows R."/>
            <person name="Wilson N."/>
            <person name="Zimmer S.L."/>
            <person name="Allmer J."/>
            <person name="Balk J."/>
            <person name="Bisova K."/>
            <person name="Chen C.J."/>
            <person name="Elias M."/>
            <person name="Gendler K."/>
            <person name="Hauser C."/>
            <person name="Lamb M.R."/>
            <person name="Ledford H."/>
            <person name="Long J.C."/>
            <person name="Minagawa J."/>
            <person name="Page M.D."/>
            <person name="Pan J."/>
            <person name="Pootakham W."/>
            <person name="Roje S."/>
            <person name="Rose A."/>
            <person name="Stahlberg E."/>
            <person name="Terauchi A.M."/>
            <person name="Yang P."/>
            <person name="Ball S."/>
            <person name="Bowler C."/>
            <person name="Dieckmann C.L."/>
            <person name="Gladyshev V.N."/>
            <person name="Green P."/>
            <person name="Jorgensen R."/>
            <person name="Mayfield S."/>
            <person name="Mueller-Roeber B."/>
            <person name="Rajamani S."/>
            <person name="Sayre R.T."/>
            <person name="Brokstein P."/>
            <person name="Dubchak I."/>
            <person name="Goodstein D."/>
            <person name="Hornick L."/>
            <person name="Huang Y.W."/>
            <person name="Jhaveri J."/>
            <person name="Luo Y."/>
            <person name="Martinez D."/>
            <person name="Ngau W.C."/>
            <person name="Otillar B."/>
            <person name="Poliakov A."/>
            <person name="Porter A."/>
            <person name="Szajkowski L."/>
            <person name="Werner G."/>
            <person name="Zhou K."/>
            <person name="Grigoriev I.V."/>
            <person name="Rokhsar D.S."/>
            <person name="Grossman A.R."/>
        </authorList>
    </citation>
    <scope>NUCLEOTIDE SEQUENCE [LARGE SCALE GENOMIC DNA]</scope>
    <source>
        <strain evidence="8">CC-503</strain>
    </source>
</reference>
<evidence type="ECO:0000256" key="5">
    <source>
        <dbReference type="SAM" id="Phobius"/>
    </source>
</evidence>
<keyword evidence="4 5" id="KW-0472">Membrane</keyword>
<proteinExistence type="predicted"/>